<dbReference type="HAMAP" id="MF_03054">
    <property type="entry name" value="CTU2"/>
    <property type="match status" value="1"/>
</dbReference>
<evidence type="ECO:0000256" key="4">
    <source>
        <dbReference type="SAM" id="MobiDB-lite"/>
    </source>
</evidence>
<keyword evidence="6" id="KW-1185">Reference proteome</keyword>
<dbReference type="InterPro" id="IPR019407">
    <property type="entry name" value="CTU2"/>
</dbReference>
<keyword evidence="1 3" id="KW-0963">Cytoplasm</keyword>
<dbReference type="GO" id="GO:0005829">
    <property type="term" value="C:cytosol"/>
    <property type="evidence" value="ECO:0007669"/>
    <property type="project" value="TreeGrafter"/>
</dbReference>
<comment type="subcellular location">
    <subcellularLocation>
        <location evidence="3">Cytoplasm</location>
    </subcellularLocation>
</comment>
<dbReference type="AlphaFoldDB" id="A0A9P5SAE2"/>
<dbReference type="GO" id="GO:0016783">
    <property type="term" value="F:sulfurtransferase activity"/>
    <property type="evidence" value="ECO:0007669"/>
    <property type="project" value="TreeGrafter"/>
</dbReference>
<accession>A0A9P5SAE2</accession>
<proteinExistence type="inferred from homology"/>
<dbReference type="PANTHER" id="PTHR20882">
    <property type="entry name" value="CYTOPLASMIC TRNA 2-THIOLATION PROTEIN 2"/>
    <property type="match status" value="1"/>
</dbReference>
<gene>
    <name evidence="3 5" type="primary">CTU2</name>
    <name evidence="3" type="synonym">NCS2</name>
    <name evidence="5" type="ORF">BG006_001322</name>
</gene>
<comment type="pathway">
    <text evidence="3">tRNA modification; 5-methoxycarbonylmethyl-2-thiouridine-tRNA biosynthesis.</text>
</comment>
<keyword evidence="2 3" id="KW-0819">tRNA processing</keyword>
<feature type="region of interest" description="Disordered" evidence="4">
    <location>
        <begin position="240"/>
        <end position="273"/>
    </location>
</feature>
<reference evidence="5" key="1">
    <citation type="journal article" date="2020" name="Fungal Divers.">
        <title>Resolving the Mortierellaceae phylogeny through synthesis of multi-gene phylogenetics and phylogenomics.</title>
        <authorList>
            <person name="Vandepol N."/>
            <person name="Liber J."/>
            <person name="Desiro A."/>
            <person name="Na H."/>
            <person name="Kennedy M."/>
            <person name="Barry K."/>
            <person name="Grigoriev I.V."/>
            <person name="Miller A.N."/>
            <person name="O'Donnell K."/>
            <person name="Stajich J.E."/>
            <person name="Bonito G."/>
        </authorList>
    </citation>
    <scope>NUCLEOTIDE SEQUENCE</scope>
    <source>
        <strain evidence="5">NVP1</strain>
    </source>
</reference>
<dbReference type="GO" id="GO:0002143">
    <property type="term" value="P:tRNA wobble position uridine thiolation"/>
    <property type="evidence" value="ECO:0007669"/>
    <property type="project" value="TreeGrafter"/>
</dbReference>
<dbReference type="PANTHER" id="PTHR20882:SF14">
    <property type="entry name" value="CYTOPLASMIC TRNA 2-THIOLATION PROTEIN 2"/>
    <property type="match status" value="1"/>
</dbReference>
<evidence type="ECO:0000256" key="1">
    <source>
        <dbReference type="ARBA" id="ARBA00022490"/>
    </source>
</evidence>
<name>A0A9P5SAE2_9FUNG</name>
<protein>
    <recommendedName>
        <fullName evidence="3">Cytoplasmic tRNA 2-thiolation protein 2</fullName>
    </recommendedName>
</protein>
<dbReference type="SUPFAM" id="SSF52402">
    <property type="entry name" value="Adenine nucleotide alpha hydrolases-like"/>
    <property type="match status" value="1"/>
</dbReference>
<comment type="similarity">
    <text evidence="3">Belongs to the CTU2/NCS2 family.</text>
</comment>
<dbReference type="Gene3D" id="3.40.50.620">
    <property type="entry name" value="HUPs"/>
    <property type="match status" value="1"/>
</dbReference>
<feature type="compositionally biased region" description="Low complexity" evidence="4">
    <location>
        <begin position="243"/>
        <end position="253"/>
    </location>
</feature>
<comment type="caution">
    <text evidence="5">The sequence shown here is derived from an EMBL/GenBank/DDBJ whole genome shotgun (WGS) entry which is preliminary data.</text>
</comment>
<dbReference type="GO" id="GO:0000049">
    <property type="term" value="F:tRNA binding"/>
    <property type="evidence" value="ECO:0007669"/>
    <property type="project" value="InterPro"/>
</dbReference>
<dbReference type="Pfam" id="PF10288">
    <property type="entry name" value="CTU2"/>
    <property type="match status" value="1"/>
</dbReference>
<dbReference type="EMBL" id="JAAAUY010001257">
    <property type="protein sequence ID" value="KAF9323574.1"/>
    <property type="molecule type" value="Genomic_DNA"/>
</dbReference>
<feature type="region of interest" description="Disordered" evidence="4">
    <location>
        <begin position="377"/>
        <end position="397"/>
    </location>
</feature>
<sequence>MSTPNLSRPVTGLDSLEEDPIRLDQIRNLSKLNLNDRLNSKDNLVSKDSRLVDSPLSTTLTLPILVTDNTNGGLGVKVDTHSRKIGSNKSHRWSREVAEVVERRVDPFDTQGGEFKRMEPEGPRTKLLEIGYTPPPHALPMELVLLQTFNDSDHLPEHHEWTQDKDYWYYVTKAHGVKRRKLKRVSSWWLDMSSLGGALLSGSSPSSEPIATGPIYNMGRSSPLPSSPLSSEVALSRHMPKDSISSLTSQDSSVGSMTPTMAHAPVSASKKTNSPRNSHLSKYYYVDWEEYTPCFLVALDSKFRTALRNCRPLRVITPENVMLAFSGGPSSRSLIHLFDVFHSLPPEVAGNKLQPKIYNDIHVCHIDESCLMKQEEAAQQELSSSSTPTSPTDHPLSSMEQAEKIAAVYGYQFHGMRIEDIYDPEWTDSECFEAVALLLTSLPKDQLAISGQAPELLSQILLLPTSTATKLSRQEKIKKLKALMSVCSTLTAKETILQHFRSSLLTQQARKSGCTMLALGDSATKVAIQIIGLTAIGRGYSLPYETSLESKWVKDVKVIRPLKDCLTKELEICCRLNNLEQIEHHAANMEYSMRTKAEVKSINRLTEEFITGLDKDFPSTVATVCRTAAKLTAPEAALYSNRCPLCQGPVQSGVQEWKNRITVTTAPPAANGAGSSPESVAAPNDGNGCCSPNGGSSECCSTTESFSSAQDVRHADTVPFSSLLCYGCLTNLRDLDLKSIGSSTGESVSSFDLPPYVAETLLERVGFKSLEQYTEHMSIKPHSATMHTQESLRQQIQEFLIDSDGEDE</sequence>
<evidence type="ECO:0000313" key="5">
    <source>
        <dbReference type="EMBL" id="KAF9323574.1"/>
    </source>
</evidence>
<evidence type="ECO:0000313" key="6">
    <source>
        <dbReference type="Proteomes" id="UP000696485"/>
    </source>
</evidence>
<evidence type="ECO:0000256" key="2">
    <source>
        <dbReference type="ARBA" id="ARBA00022694"/>
    </source>
</evidence>
<dbReference type="Proteomes" id="UP000696485">
    <property type="component" value="Unassembled WGS sequence"/>
</dbReference>
<evidence type="ECO:0000256" key="3">
    <source>
        <dbReference type="HAMAP-Rule" id="MF_03054"/>
    </source>
</evidence>
<organism evidence="5 6">
    <name type="scientific">Podila minutissima</name>
    <dbReference type="NCBI Taxonomy" id="64525"/>
    <lineage>
        <taxon>Eukaryota</taxon>
        <taxon>Fungi</taxon>
        <taxon>Fungi incertae sedis</taxon>
        <taxon>Mucoromycota</taxon>
        <taxon>Mortierellomycotina</taxon>
        <taxon>Mortierellomycetes</taxon>
        <taxon>Mortierellales</taxon>
        <taxon>Mortierellaceae</taxon>
        <taxon>Podila</taxon>
    </lineage>
</organism>
<dbReference type="InterPro" id="IPR014729">
    <property type="entry name" value="Rossmann-like_a/b/a_fold"/>
</dbReference>
<comment type="function">
    <text evidence="3">Plays a central role in 2-thiolation of mcm(5)S(2)U at tRNA wobble positions of tRNA(Lys), tRNA(Glu) and tRNA(Gln). May act by forming a heterodimer with NCS6 that ligates sulfur from thiocarboxylated URM1 onto the uridine of tRNAs at wobble position. Prior mcm(5) tRNA modification by the elongator complex is required for 2-thiolation. May also be involved in protein urmylation.</text>
</comment>
<dbReference type="GO" id="GO:0016779">
    <property type="term" value="F:nucleotidyltransferase activity"/>
    <property type="evidence" value="ECO:0007669"/>
    <property type="project" value="UniProtKB-UniRule"/>
</dbReference>
<dbReference type="GO" id="GO:0032447">
    <property type="term" value="P:protein urmylation"/>
    <property type="evidence" value="ECO:0007669"/>
    <property type="project" value="UniProtKB-UniRule"/>
</dbReference>